<sequence length="273" mass="30173">MEHNMWSVDQSRRFDCLDNVDVGALKANKDSAALGNMECCDLPTARIHNGVLVDVAAKPVQPLARDVDWEAGMWVVYRSSLSGPMSGSVIVPIMSGYIMPPPVTIGIFSSILANLPTSNHLASFIVWRSAPVSRSQRSLRGSVAPCADMSTGHSQCVFQGGVWAKKLPCSGLGSRFDLIQAKPNPSQIWCQACLIWLVSSAGWWWPLCSPCWQRWAFPSSNVTLPLPLFFRFVKNWLALSSPESGRGPDAGLCRTMGMKYRRKDMVPLSLMRW</sequence>
<accession>A0AAJ0HVR3</accession>
<reference evidence="1" key="1">
    <citation type="journal article" date="2023" name="Mol. Phylogenet. Evol.">
        <title>Genome-scale phylogeny and comparative genomics of the fungal order Sordariales.</title>
        <authorList>
            <person name="Hensen N."/>
            <person name="Bonometti L."/>
            <person name="Westerberg I."/>
            <person name="Brannstrom I.O."/>
            <person name="Guillou S."/>
            <person name="Cros-Aarteil S."/>
            <person name="Calhoun S."/>
            <person name="Haridas S."/>
            <person name="Kuo A."/>
            <person name="Mondo S."/>
            <person name="Pangilinan J."/>
            <person name="Riley R."/>
            <person name="LaButti K."/>
            <person name="Andreopoulos B."/>
            <person name="Lipzen A."/>
            <person name="Chen C."/>
            <person name="Yan M."/>
            <person name="Daum C."/>
            <person name="Ng V."/>
            <person name="Clum A."/>
            <person name="Steindorff A."/>
            <person name="Ohm R.A."/>
            <person name="Martin F."/>
            <person name="Silar P."/>
            <person name="Natvig D.O."/>
            <person name="Lalanne C."/>
            <person name="Gautier V."/>
            <person name="Ament-Velasquez S.L."/>
            <person name="Kruys A."/>
            <person name="Hutchinson M.I."/>
            <person name="Powell A.J."/>
            <person name="Barry K."/>
            <person name="Miller A.N."/>
            <person name="Grigoriev I.V."/>
            <person name="Debuchy R."/>
            <person name="Gladieux P."/>
            <person name="Hiltunen Thoren M."/>
            <person name="Johannesson H."/>
        </authorList>
    </citation>
    <scope>NUCLEOTIDE SEQUENCE</scope>
    <source>
        <strain evidence="1">CBS 955.72</strain>
    </source>
</reference>
<proteinExistence type="predicted"/>
<evidence type="ECO:0000313" key="2">
    <source>
        <dbReference type="Proteomes" id="UP001275084"/>
    </source>
</evidence>
<comment type="caution">
    <text evidence="1">The sequence shown here is derived from an EMBL/GenBank/DDBJ whole genome shotgun (WGS) entry which is preliminary data.</text>
</comment>
<dbReference type="EMBL" id="JAUIQD010000001">
    <property type="protein sequence ID" value="KAK3363785.1"/>
    <property type="molecule type" value="Genomic_DNA"/>
</dbReference>
<protein>
    <submittedName>
        <fullName evidence="1">Uncharacterized protein</fullName>
    </submittedName>
</protein>
<evidence type="ECO:0000313" key="1">
    <source>
        <dbReference type="EMBL" id="KAK3363785.1"/>
    </source>
</evidence>
<keyword evidence="2" id="KW-1185">Reference proteome</keyword>
<name>A0AAJ0HVR3_9PEZI</name>
<gene>
    <name evidence="1" type="ORF">B0T25DRAFT_53758</name>
</gene>
<organism evidence="1 2">
    <name type="scientific">Lasiosphaeria hispida</name>
    <dbReference type="NCBI Taxonomy" id="260671"/>
    <lineage>
        <taxon>Eukaryota</taxon>
        <taxon>Fungi</taxon>
        <taxon>Dikarya</taxon>
        <taxon>Ascomycota</taxon>
        <taxon>Pezizomycotina</taxon>
        <taxon>Sordariomycetes</taxon>
        <taxon>Sordariomycetidae</taxon>
        <taxon>Sordariales</taxon>
        <taxon>Lasiosphaeriaceae</taxon>
        <taxon>Lasiosphaeria</taxon>
    </lineage>
</organism>
<dbReference type="Proteomes" id="UP001275084">
    <property type="component" value="Unassembled WGS sequence"/>
</dbReference>
<dbReference type="AlphaFoldDB" id="A0AAJ0HVR3"/>
<reference evidence="1" key="2">
    <citation type="submission" date="2023-06" db="EMBL/GenBank/DDBJ databases">
        <authorList>
            <consortium name="Lawrence Berkeley National Laboratory"/>
            <person name="Haridas S."/>
            <person name="Hensen N."/>
            <person name="Bonometti L."/>
            <person name="Westerberg I."/>
            <person name="Brannstrom I.O."/>
            <person name="Guillou S."/>
            <person name="Cros-Aarteil S."/>
            <person name="Calhoun S."/>
            <person name="Kuo A."/>
            <person name="Mondo S."/>
            <person name="Pangilinan J."/>
            <person name="Riley R."/>
            <person name="Labutti K."/>
            <person name="Andreopoulos B."/>
            <person name="Lipzen A."/>
            <person name="Chen C."/>
            <person name="Yanf M."/>
            <person name="Daum C."/>
            <person name="Ng V."/>
            <person name="Clum A."/>
            <person name="Steindorff A."/>
            <person name="Ohm R."/>
            <person name="Martin F."/>
            <person name="Silar P."/>
            <person name="Natvig D."/>
            <person name="Lalanne C."/>
            <person name="Gautier V."/>
            <person name="Ament-Velasquez S.L."/>
            <person name="Kruys A."/>
            <person name="Hutchinson M.I."/>
            <person name="Powell A.J."/>
            <person name="Barry K."/>
            <person name="Miller A.N."/>
            <person name="Grigoriev I.V."/>
            <person name="Debuchy R."/>
            <person name="Gladieux P."/>
            <person name="Thoren M.H."/>
            <person name="Johannesson H."/>
        </authorList>
    </citation>
    <scope>NUCLEOTIDE SEQUENCE</scope>
    <source>
        <strain evidence="1">CBS 955.72</strain>
    </source>
</reference>